<feature type="compositionally biased region" description="Polar residues" evidence="1">
    <location>
        <begin position="57"/>
        <end position="66"/>
    </location>
</feature>
<organism evidence="2 3">
    <name type="scientific">Golovinomyces cichoracearum</name>
    <dbReference type="NCBI Taxonomy" id="62708"/>
    <lineage>
        <taxon>Eukaryota</taxon>
        <taxon>Fungi</taxon>
        <taxon>Dikarya</taxon>
        <taxon>Ascomycota</taxon>
        <taxon>Pezizomycotina</taxon>
        <taxon>Leotiomycetes</taxon>
        <taxon>Erysiphales</taxon>
        <taxon>Erysiphaceae</taxon>
        <taxon>Golovinomyces</taxon>
    </lineage>
</organism>
<dbReference type="EMBL" id="MCBR01009042">
    <property type="protein sequence ID" value="RKF73346.1"/>
    <property type="molecule type" value="Genomic_DNA"/>
</dbReference>
<evidence type="ECO:0000256" key="1">
    <source>
        <dbReference type="SAM" id="MobiDB-lite"/>
    </source>
</evidence>
<protein>
    <submittedName>
        <fullName evidence="2">Uncharacterized protein</fullName>
    </submittedName>
</protein>
<proteinExistence type="predicted"/>
<dbReference type="OrthoDB" id="10317179at2759"/>
<feature type="region of interest" description="Disordered" evidence="1">
    <location>
        <begin position="23"/>
        <end position="66"/>
    </location>
</feature>
<sequence>MYNPASTNFEAISESTQLALYNPESPEIDMENLCPDNSSAVDPFESYTEDDFPKLPSQRNEAQQKS</sequence>
<evidence type="ECO:0000313" key="3">
    <source>
        <dbReference type="Proteomes" id="UP000285405"/>
    </source>
</evidence>
<evidence type="ECO:0000313" key="2">
    <source>
        <dbReference type="EMBL" id="RKF73346.1"/>
    </source>
</evidence>
<accession>A0A420IFM6</accession>
<gene>
    <name evidence="2" type="ORF">GcC1_090017</name>
</gene>
<reference evidence="2 3" key="1">
    <citation type="journal article" date="2018" name="BMC Genomics">
        <title>Comparative genome analyses reveal sequence features reflecting distinct modes of host-adaptation between dicot and monocot powdery mildew.</title>
        <authorList>
            <person name="Wu Y."/>
            <person name="Ma X."/>
            <person name="Pan Z."/>
            <person name="Kale S.D."/>
            <person name="Song Y."/>
            <person name="King H."/>
            <person name="Zhang Q."/>
            <person name="Presley C."/>
            <person name="Deng X."/>
            <person name="Wei C.I."/>
            <person name="Xiao S."/>
        </authorList>
    </citation>
    <scope>NUCLEOTIDE SEQUENCE [LARGE SCALE GENOMIC DNA]</scope>
    <source>
        <strain evidence="2">UCSC1</strain>
    </source>
</reference>
<dbReference type="Proteomes" id="UP000285405">
    <property type="component" value="Unassembled WGS sequence"/>
</dbReference>
<name>A0A420IFM6_9PEZI</name>
<dbReference type="AlphaFoldDB" id="A0A420IFM6"/>
<comment type="caution">
    <text evidence="2">The sequence shown here is derived from an EMBL/GenBank/DDBJ whole genome shotgun (WGS) entry which is preliminary data.</text>
</comment>